<dbReference type="Gene3D" id="3.20.20.80">
    <property type="entry name" value="Glycosidases"/>
    <property type="match status" value="1"/>
</dbReference>
<dbReference type="Pfam" id="PF00150">
    <property type="entry name" value="Cellulase"/>
    <property type="match status" value="1"/>
</dbReference>
<dbReference type="PANTHER" id="PTHR31297:SF17">
    <property type="entry name" value="ENDOGLUCANASE"/>
    <property type="match status" value="1"/>
</dbReference>
<evidence type="ECO:0000256" key="4">
    <source>
        <dbReference type="RuleBase" id="RU361153"/>
    </source>
</evidence>
<dbReference type="InterPro" id="IPR017853">
    <property type="entry name" value="GH"/>
</dbReference>
<dbReference type="SUPFAM" id="SSF51445">
    <property type="entry name" value="(Trans)glycosidases"/>
    <property type="match status" value="1"/>
</dbReference>
<keyword evidence="3 4" id="KW-0326">Glycosidase</keyword>
<evidence type="ECO:0000259" key="5">
    <source>
        <dbReference type="Pfam" id="PF00150"/>
    </source>
</evidence>
<evidence type="ECO:0000256" key="1">
    <source>
        <dbReference type="ARBA" id="ARBA00022729"/>
    </source>
</evidence>
<organism evidence="6">
    <name type="scientific">uncultured bacterium contig00133</name>
    <dbReference type="NCBI Taxonomy" id="1181582"/>
    <lineage>
        <taxon>Bacteria</taxon>
        <taxon>environmental samples</taxon>
    </lineage>
</organism>
<evidence type="ECO:0000256" key="3">
    <source>
        <dbReference type="ARBA" id="ARBA00023295"/>
    </source>
</evidence>
<dbReference type="PANTHER" id="PTHR31297">
    <property type="entry name" value="GLUCAN ENDO-1,6-BETA-GLUCOSIDASE B"/>
    <property type="match status" value="1"/>
</dbReference>
<protein>
    <submittedName>
        <fullName evidence="6">Glycoside hydrolase family 5</fullName>
    </submittedName>
</protein>
<keyword evidence="2 4" id="KW-0378">Hydrolase</keyword>
<name>A0A806KBB9_9BACT</name>
<dbReference type="EMBL" id="JQ844176">
    <property type="protein sequence ID" value="AGS51886.1"/>
    <property type="molecule type" value="Genomic_DNA"/>
</dbReference>
<feature type="domain" description="Glycoside hydrolase family 5" evidence="5">
    <location>
        <begin position="168"/>
        <end position="453"/>
    </location>
</feature>
<keyword evidence="1" id="KW-0732">Signal</keyword>
<sequence length="488" mass="53162">MKNFFKLQSFIIAIIIAIGFSFGGCASGNSGKATVVKVAIVPAGISIIKGESWAFIAQVVGAGDPAKTVTWSIEQDNTASGTSIDSEGRLTVAADESLENITIKAVSTVDKTKSASASVTIITNPAFTEKQPFNDITASQLVAGIKIGWNLGNTLDASGMGWLGANPSIVQMETGWIGGVTRATRKENFEALKNGGFNAVRIPVSWNKVVDKEYNIRPDWMARVTEIVNYAVETDLYILLNTHHDEDIFKFTDSRKDESLKAFGTIWRQIAENFKNYNEKLVFEALNEPRTKGSSAEWSGGTAAEHAILNEHYRLFVDTVRKTGGNNDKRILMVNTYAASAEAAAINGLEIPNDTVPDKIIASIHAYAPYNFALNTGGGSTPNWSVSNPNDTSPITNALDRAREKFINNGIPVIMGEFGAMDRKNEETRAAWAKFYVSEAKKRGIPCFWWDNYGFGPGGEIFGLLDRATNTFRFPLLLEGLMEGAGVR</sequence>
<comment type="similarity">
    <text evidence="4">Belongs to the glycosyl hydrolase 5 (cellulase A) family.</text>
</comment>
<dbReference type="InterPro" id="IPR050386">
    <property type="entry name" value="Glycosyl_hydrolase_5"/>
</dbReference>
<accession>A0A806KBB9</accession>
<reference evidence="6" key="1">
    <citation type="submission" date="2012-03" db="EMBL/GenBank/DDBJ databases">
        <title>Functional metagenomics reveals considerable lignocellulase gene clusters in the gut microbiome of a wood-feeding higher termite.</title>
        <authorList>
            <person name="Liu N."/>
        </authorList>
    </citation>
    <scope>NUCLEOTIDE SEQUENCE</scope>
</reference>
<dbReference type="GO" id="GO:0009251">
    <property type="term" value="P:glucan catabolic process"/>
    <property type="evidence" value="ECO:0007669"/>
    <property type="project" value="TreeGrafter"/>
</dbReference>
<dbReference type="GO" id="GO:0005576">
    <property type="term" value="C:extracellular region"/>
    <property type="evidence" value="ECO:0007669"/>
    <property type="project" value="TreeGrafter"/>
</dbReference>
<evidence type="ECO:0000256" key="2">
    <source>
        <dbReference type="ARBA" id="ARBA00022801"/>
    </source>
</evidence>
<evidence type="ECO:0000313" key="6">
    <source>
        <dbReference type="EMBL" id="AGS51886.1"/>
    </source>
</evidence>
<proteinExistence type="inferred from homology"/>
<dbReference type="AlphaFoldDB" id="A0A806KBB9"/>
<dbReference type="GO" id="GO:0009986">
    <property type="term" value="C:cell surface"/>
    <property type="evidence" value="ECO:0007669"/>
    <property type="project" value="TreeGrafter"/>
</dbReference>
<dbReference type="PROSITE" id="PS51257">
    <property type="entry name" value="PROKAR_LIPOPROTEIN"/>
    <property type="match status" value="1"/>
</dbReference>
<dbReference type="GO" id="GO:0008422">
    <property type="term" value="F:beta-glucosidase activity"/>
    <property type="evidence" value="ECO:0007669"/>
    <property type="project" value="TreeGrafter"/>
</dbReference>
<dbReference type="InterPro" id="IPR001547">
    <property type="entry name" value="Glyco_hydro_5"/>
</dbReference>